<protein>
    <submittedName>
        <fullName evidence="2">GT2 family glycosyltransferase</fullName>
    </submittedName>
</protein>
<proteinExistence type="predicted"/>
<dbReference type="RefSeq" id="WP_076344168.1">
    <property type="nucleotide sequence ID" value="NZ_CP019082.1"/>
</dbReference>
<name>A0A1U7CLT5_9BACT</name>
<dbReference type="InterPro" id="IPR001173">
    <property type="entry name" value="Glyco_trans_2-like"/>
</dbReference>
<organism evidence="2 3">
    <name type="scientific">Paludisphaera borealis</name>
    <dbReference type="NCBI Taxonomy" id="1387353"/>
    <lineage>
        <taxon>Bacteria</taxon>
        <taxon>Pseudomonadati</taxon>
        <taxon>Planctomycetota</taxon>
        <taxon>Planctomycetia</taxon>
        <taxon>Isosphaerales</taxon>
        <taxon>Isosphaeraceae</taxon>
        <taxon>Paludisphaera</taxon>
    </lineage>
</organism>
<accession>A0A1U7CLT5</accession>
<feature type="domain" description="Glycosyltransferase 2-like" evidence="1">
    <location>
        <begin position="5"/>
        <end position="138"/>
    </location>
</feature>
<dbReference type="InterPro" id="IPR050834">
    <property type="entry name" value="Glycosyltransf_2"/>
</dbReference>
<dbReference type="PANTHER" id="PTHR43685">
    <property type="entry name" value="GLYCOSYLTRANSFERASE"/>
    <property type="match status" value="1"/>
</dbReference>
<sequence>MTSISIAIATFNRSGELRRTLEGLIGMKPVDSLEYEVLVIDNNSSDDTRAVVESFSGRFGGRLRYIWEGRQGLSRARNRAVEESRFDVVAFIDDDVDVDAFWLDRLAAACEGGDYDVVGGRALLSYPRPRPGWLGDRDEGFLTKVDHGPERRAATPDELYGVNLSIRKSSLLRVGGFRCDLGRMGDRLIGSEETELLGRVALAGGRLLYEPSAVVGHRVSPERLRRRWFWSRSYWGHRGEARMFPAWEISAYQLARRSWHVALAGGNATLAAVVHGLRSEEFFHQTLVLAARLGTWTGLAERLPSGRSSAV</sequence>
<dbReference type="STRING" id="1387353.BSF38_01361"/>
<dbReference type="OrthoDB" id="153025at2"/>
<keyword evidence="3" id="KW-1185">Reference proteome</keyword>
<dbReference type="Pfam" id="PF00535">
    <property type="entry name" value="Glycos_transf_2"/>
    <property type="match status" value="1"/>
</dbReference>
<keyword evidence="2" id="KW-0808">Transferase</keyword>
<dbReference type="EMBL" id="CP019082">
    <property type="protein sequence ID" value="APW59900.1"/>
    <property type="molecule type" value="Genomic_DNA"/>
</dbReference>
<dbReference type="GO" id="GO:0016740">
    <property type="term" value="F:transferase activity"/>
    <property type="evidence" value="ECO:0007669"/>
    <property type="project" value="UniProtKB-KW"/>
</dbReference>
<dbReference type="SUPFAM" id="SSF53448">
    <property type="entry name" value="Nucleotide-diphospho-sugar transferases"/>
    <property type="match status" value="1"/>
</dbReference>
<gene>
    <name evidence="2" type="ORF">BSF38_01361</name>
</gene>
<evidence type="ECO:0000259" key="1">
    <source>
        <dbReference type="Pfam" id="PF00535"/>
    </source>
</evidence>
<dbReference type="AlphaFoldDB" id="A0A1U7CLT5"/>
<dbReference type="KEGG" id="pbor:BSF38_01361"/>
<reference evidence="3" key="1">
    <citation type="submission" date="2016-12" db="EMBL/GenBank/DDBJ databases">
        <title>Comparative genomics of four Isosphaeraceae planctomycetes: a common pool of plasmids and glycoside hydrolase genes.</title>
        <authorList>
            <person name="Ivanova A."/>
        </authorList>
    </citation>
    <scope>NUCLEOTIDE SEQUENCE [LARGE SCALE GENOMIC DNA]</scope>
    <source>
        <strain evidence="3">PX4</strain>
    </source>
</reference>
<evidence type="ECO:0000313" key="3">
    <source>
        <dbReference type="Proteomes" id="UP000186309"/>
    </source>
</evidence>
<dbReference type="PANTHER" id="PTHR43685:SF3">
    <property type="entry name" value="SLR2126 PROTEIN"/>
    <property type="match status" value="1"/>
</dbReference>
<dbReference type="CDD" id="cd00761">
    <property type="entry name" value="Glyco_tranf_GTA_type"/>
    <property type="match status" value="1"/>
</dbReference>
<dbReference type="Gene3D" id="3.90.550.10">
    <property type="entry name" value="Spore Coat Polysaccharide Biosynthesis Protein SpsA, Chain A"/>
    <property type="match status" value="1"/>
</dbReference>
<evidence type="ECO:0000313" key="2">
    <source>
        <dbReference type="EMBL" id="APW59900.1"/>
    </source>
</evidence>
<dbReference type="Proteomes" id="UP000186309">
    <property type="component" value="Chromosome"/>
</dbReference>
<dbReference type="InterPro" id="IPR029044">
    <property type="entry name" value="Nucleotide-diphossugar_trans"/>
</dbReference>